<protein>
    <recommendedName>
        <fullName evidence="4">RING-type domain-containing protein</fullName>
    </recommendedName>
</protein>
<feature type="region of interest" description="Disordered" evidence="1">
    <location>
        <begin position="99"/>
        <end position="131"/>
    </location>
</feature>
<dbReference type="Proteomes" id="UP001189429">
    <property type="component" value="Unassembled WGS sequence"/>
</dbReference>
<evidence type="ECO:0000313" key="3">
    <source>
        <dbReference type="Proteomes" id="UP001189429"/>
    </source>
</evidence>
<sequence length="392" mass="40494">SRVGSAVPRPPPCSARLTRRRWRPLVCWRSPPAPPARAAQAGSWARGCWNWAGCPRAARRSSSSSRPAGRGGGPAPRARVPAGLSGVLGVCASISASGARCGVPRPSATGPDGASEQPEASPASGRAAGPVRPARLLGGARAAACAAPAPAAVRQREKEDEVDPIVEEDLSLEDFDDEQEVSLRDLSAVLPDPWAPGSAKGRQLMTARAKQCVICMEDKEHTLVPPHKGCGEGMNFEGHRVCTGCWEDLLRHELDRHWGHQGPLPGLTCPVCRGGVLVPDAWGVELDLPEEWIQRSRPHLAGCGPLGDALVAQPGPSQKWACAAAGAGALGGAERGASDAAPAAAASAAVAGLAGRCAAWWRRWLCCGAHASSGEEFLAGAAEVEGAPVPPL</sequence>
<feature type="region of interest" description="Disordered" evidence="1">
    <location>
        <begin position="57"/>
        <end position="80"/>
    </location>
</feature>
<comment type="caution">
    <text evidence="2">The sequence shown here is derived from an EMBL/GenBank/DDBJ whole genome shotgun (WGS) entry which is preliminary data.</text>
</comment>
<feature type="compositionally biased region" description="Low complexity" evidence="1">
    <location>
        <begin position="57"/>
        <end position="68"/>
    </location>
</feature>
<dbReference type="Gene3D" id="3.30.40.10">
    <property type="entry name" value="Zinc/RING finger domain, C3HC4 (zinc finger)"/>
    <property type="match status" value="1"/>
</dbReference>
<dbReference type="InterPro" id="IPR013083">
    <property type="entry name" value="Znf_RING/FYVE/PHD"/>
</dbReference>
<evidence type="ECO:0008006" key="4">
    <source>
        <dbReference type="Google" id="ProtNLM"/>
    </source>
</evidence>
<accession>A0ABN9W4K0</accession>
<gene>
    <name evidence="2" type="ORF">PCOR1329_LOCUS63980</name>
</gene>
<reference evidence="2" key="1">
    <citation type="submission" date="2023-10" db="EMBL/GenBank/DDBJ databases">
        <authorList>
            <person name="Chen Y."/>
            <person name="Shah S."/>
            <person name="Dougan E. K."/>
            <person name="Thang M."/>
            <person name="Chan C."/>
        </authorList>
    </citation>
    <scope>NUCLEOTIDE SEQUENCE [LARGE SCALE GENOMIC DNA]</scope>
</reference>
<evidence type="ECO:0000256" key="1">
    <source>
        <dbReference type="SAM" id="MobiDB-lite"/>
    </source>
</evidence>
<dbReference type="SUPFAM" id="SSF57850">
    <property type="entry name" value="RING/U-box"/>
    <property type="match status" value="1"/>
</dbReference>
<proteinExistence type="predicted"/>
<dbReference type="EMBL" id="CAUYUJ010018140">
    <property type="protein sequence ID" value="CAK0881013.1"/>
    <property type="molecule type" value="Genomic_DNA"/>
</dbReference>
<feature type="non-terminal residue" evidence="2">
    <location>
        <position position="1"/>
    </location>
</feature>
<keyword evidence="3" id="KW-1185">Reference proteome</keyword>
<organism evidence="2 3">
    <name type="scientific">Prorocentrum cordatum</name>
    <dbReference type="NCBI Taxonomy" id="2364126"/>
    <lineage>
        <taxon>Eukaryota</taxon>
        <taxon>Sar</taxon>
        <taxon>Alveolata</taxon>
        <taxon>Dinophyceae</taxon>
        <taxon>Prorocentrales</taxon>
        <taxon>Prorocentraceae</taxon>
        <taxon>Prorocentrum</taxon>
    </lineage>
</organism>
<evidence type="ECO:0000313" key="2">
    <source>
        <dbReference type="EMBL" id="CAK0881013.1"/>
    </source>
</evidence>
<name>A0ABN9W4K0_9DINO</name>